<accession>A0ABS0Q8K5</accession>
<dbReference type="InterPro" id="IPR051396">
    <property type="entry name" value="Bact_Antivir_Def_Nuclease"/>
</dbReference>
<dbReference type="PANTHER" id="PTHR43581:SF4">
    <property type="entry name" value="ATP_GTP PHOSPHATASE"/>
    <property type="match status" value="1"/>
</dbReference>
<dbReference type="Proteomes" id="UP000625631">
    <property type="component" value="Unassembled WGS sequence"/>
</dbReference>
<gene>
    <name evidence="3" type="ORF">I7X13_11020</name>
</gene>
<reference evidence="3 4" key="1">
    <citation type="submission" date="2020-12" db="EMBL/GenBank/DDBJ databases">
        <title>Hymenobacter sp.</title>
        <authorList>
            <person name="Kim M.K."/>
        </authorList>
    </citation>
    <scope>NUCLEOTIDE SEQUENCE [LARGE SCALE GENOMIC DNA]</scope>
    <source>
        <strain evidence="3 4">BT442</strain>
    </source>
</reference>
<dbReference type="RefSeq" id="WP_198075543.1">
    <property type="nucleotide sequence ID" value="NZ_JAEDAE010000004.1"/>
</dbReference>
<dbReference type="Pfam" id="PF20469">
    <property type="entry name" value="OLD-like_TOPRIM"/>
    <property type="match status" value="1"/>
</dbReference>
<feature type="domain" description="Endonuclease GajA/Old nuclease/RecF-like AAA" evidence="1">
    <location>
        <begin position="122"/>
        <end position="316"/>
    </location>
</feature>
<evidence type="ECO:0000313" key="4">
    <source>
        <dbReference type="Proteomes" id="UP000625631"/>
    </source>
</evidence>
<name>A0ABS0Q8K5_9BACT</name>
<dbReference type="SUPFAM" id="SSF52540">
    <property type="entry name" value="P-loop containing nucleoside triphosphate hydrolases"/>
    <property type="match status" value="1"/>
</dbReference>
<protein>
    <submittedName>
        <fullName evidence="3">AAA family ATPase</fullName>
    </submittedName>
</protein>
<comment type="caution">
    <text evidence="3">The sequence shown here is derived from an EMBL/GenBank/DDBJ whole genome shotgun (WGS) entry which is preliminary data.</text>
</comment>
<feature type="domain" description="OLD protein-like TOPRIM" evidence="2">
    <location>
        <begin position="384"/>
        <end position="449"/>
    </location>
</feature>
<dbReference type="CDD" id="cd01026">
    <property type="entry name" value="TOPRIM_OLD"/>
    <property type="match status" value="1"/>
</dbReference>
<keyword evidence="4" id="KW-1185">Reference proteome</keyword>
<dbReference type="Pfam" id="PF13175">
    <property type="entry name" value="AAA_15"/>
    <property type="match status" value="2"/>
</dbReference>
<evidence type="ECO:0000313" key="3">
    <source>
        <dbReference type="EMBL" id="MBH8558581.1"/>
    </source>
</evidence>
<dbReference type="Gene3D" id="3.40.50.300">
    <property type="entry name" value="P-loop containing nucleotide triphosphate hydrolases"/>
    <property type="match status" value="1"/>
</dbReference>
<dbReference type="InterPro" id="IPR034139">
    <property type="entry name" value="TOPRIM_OLD"/>
</dbReference>
<proteinExistence type="predicted"/>
<sequence>MKIIEILIENYKSIKCLLIRPTEGINVVIGENSVGKSNVFDAINWLIGPVYPTFNSTFEHDHFQGNVANKIKIRLTFSDGNYLELAEQWTDNYGHEKSGLNFNGSYVKDEVRQRYCSAYLGIERQVVDYMPSNRWSLMGRVLLEINKLFCKEEFTDEETGEVTLKSDYLKQELKRLRDDVLFSVKDATGRDVMKAFISLIQKESAKHLNRPEGSMSIDLNLYDPWHFYRTMQLLVQEEGQPLQFQASKLGMGVQAAISIAILKAYASLKLNNGCAIFIDEPELFLHPQAQRNFYKVLRELADSGTQIFITTHSPDFLNVGRFDEIFIVTKCPREGTCMHCANPQAFVEDLLVRRGIVSTREEMLLQYSNAYDNTGDTQKANEAFFAKKILLVEGSSEALILPYFFDLVDYDYLGKCLSIVRCGSKGELDRFYRLYTEFGIPTYVLFDGDKQHLGTADERDTVAKNRALLSLFGVDADFPDGQDHELYYGFEKELGKYLGFNTGSLKGLSLYKKTKEVLQTRDDIPVWVERLITRLEMLPAKPASVLLHREEVIAA</sequence>
<dbReference type="EMBL" id="JAEDAE010000004">
    <property type="protein sequence ID" value="MBH8558581.1"/>
    <property type="molecule type" value="Genomic_DNA"/>
</dbReference>
<feature type="domain" description="Endonuclease GajA/Old nuclease/RecF-like AAA" evidence="1">
    <location>
        <begin position="1"/>
        <end position="81"/>
    </location>
</feature>
<evidence type="ECO:0000259" key="1">
    <source>
        <dbReference type="Pfam" id="PF13175"/>
    </source>
</evidence>
<dbReference type="InterPro" id="IPR027417">
    <property type="entry name" value="P-loop_NTPase"/>
</dbReference>
<dbReference type="InterPro" id="IPR041685">
    <property type="entry name" value="AAA_GajA/Old/RecF-like"/>
</dbReference>
<dbReference type="PANTHER" id="PTHR43581">
    <property type="entry name" value="ATP/GTP PHOSPHATASE"/>
    <property type="match status" value="1"/>
</dbReference>
<organism evidence="3 4">
    <name type="scientific">Hymenobacter negativus</name>
    <dbReference type="NCBI Taxonomy" id="2795026"/>
    <lineage>
        <taxon>Bacteria</taxon>
        <taxon>Pseudomonadati</taxon>
        <taxon>Bacteroidota</taxon>
        <taxon>Cytophagia</taxon>
        <taxon>Cytophagales</taxon>
        <taxon>Hymenobacteraceae</taxon>
        <taxon>Hymenobacter</taxon>
    </lineage>
</organism>
<evidence type="ECO:0000259" key="2">
    <source>
        <dbReference type="Pfam" id="PF20469"/>
    </source>
</evidence>